<feature type="transmembrane region" description="Helical" evidence="10">
    <location>
        <begin position="238"/>
        <end position="261"/>
    </location>
</feature>
<keyword evidence="9" id="KW-0297">G-protein coupled receptor</keyword>
<feature type="domain" description="G-protein coupled receptors family 1 profile" evidence="11">
    <location>
        <begin position="42"/>
        <end position="291"/>
    </location>
</feature>
<accession>A0A6P8NWZ4</accession>
<keyword evidence="9" id="KW-0675">Receptor</keyword>
<feature type="non-terminal residue" evidence="13">
    <location>
        <position position="309"/>
    </location>
</feature>
<keyword evidence="5 10" id="KW-0552">Olfaction</keyword>
<dbReference type="GO" id="GO:0005886">
    <property type="term" value="C:plasma membrane"/>
    <property type="evidence" value="ECO:0007669"/>
    <property type="project" value="UniProtKB-SubCell"/>
</dbReference>
<dbReference type="AlphaFoldDB" id="A0A6P8NWZ4"/>
<name>A0A6P8NWZ4_GEOSA</name>
<evidence type="ECO:0000256" key="7">
    <source>
        <dbReference type="ARBA" id="ARBA00023136"/>
    </source>
</evidence>
<evidence type="ECO:0000256" key="3">
    <source>
        <dbReference type="ARBA" id="ARBA00022606"/>
    </source>
</evidence>
<dbReference type="PANTHER" id="PTHR26453">
    <property type="entry name" value="OLFACTORY RECEPTOR"/>
    <property type="match status" value="1"/>
</dbReference>
<dbReference type="KEGG" id="gsh:117350644"/>
<feature type="transmembrane region" description="Helical" evidence="10">
    <location>
        <begin position="27"/>
        <end position="50"/>
    </location>
</feature>
<evidence type="ECO:0000313" key="12">
    <source>
        <dbReference type="Proteomes" id="UP000515159"/>
    </source>
</evidence>
<dbReference type="FunFam" id="1.20.1070.10:FF:000001">
    <property type="entry name" value="Olfactory receptor"/>
    <property type="match status" value="1"/>
</dbReference>
<dbReference type="Proteomes" id="UP000515159">
    <property type="component" value="Chromosome 16"/>
</dbReference>
<dbReference type="SUPFAM" id="SSF81321">
    <property type="entry name" value="Family A G protein-coupled receptor-like"/>
    <property type="match status" value="1"/>
</dbReference>
<dbReference type="InterPro" id="IPR000725">
    <property type="entry name" value="Olfact_rcpt"/>
</dbReference>
<keyword evidence="2 10" id="KW-1003">Cell membrane</keyword>
<dbReference type="InterPro" id="IPR000276">
    <property type="entry name" value="GPCR_Rhodpsn"/>
</dbReference>
<dbReference type="OrthoDB" id="9975554at2759"/>
<evidence type="ECO:0000256" key="10">
    <source>
        <dbReference type="RuleBase" id="RU363047"/>
    </source>
</evidence>
<evidence type="ECO:0000256" key="1">
    <source>
        <dbReference type="ARBA" id="ARBA00004651"/>
    </source>
</evidence>
<feature type="transmembrane region" description="Helical" evidence="10">
    <location>
        <begin position="62"/>
        <end position="87"/>
    </location>
</feature>
<feature type="transmembrane region" description="Helical" evidence="10">
    <location>
        <begin position="198"/>
        <end position="217"/>
    </location>
</feature>
<gene>
    <name evidence="13" type="primary">LOC117350644</name>
</gene>
<comment type="similarity">
    <text evidence="9">Belongs to the G-protein coupled receptor 1 family.</text>
</comment>
<comment type="subcellular location">
    <subcellularLocation>
        <location evidence="1 10">Cell membrane</location>
        <topology evidence="1 10">Multi-pass membrane protein</topology>
    </subcellularLocation>
</comment>
<dbReference type="PRINTS" id="PR00245">
    <property type="entry name" value="OLFACTORYR"/>
</dbReference>
<evidence type="ECO:0000313" key="13">
    <source>
        <dbReference type="RefSeq" id="XP_033780962.1"/>
    </source>
</evidence>
<dbReference type="InterPro" id="IPR017452">
    <property type="entry name" value="GPCR_Rhodpsn_7TM"/>
</dbReference>
<keyword evidence="6 10" id="KW-1133">Transmembrane helix</keyword>
<evidence type="ECO:0000256" key="9">
    <source>
        <dbReference type="RuleBase" id="RU000688"/>
    </source>
</evidence>
<evidence type="ECO:0000256" key="8">
    <source>
        <dbReference type="ARBA" id="ARBA00023224"/>
    </source>
</evidence>
<dbReference type="GO" id="GO:0004930">
    <property type="term" value="F:G protein-coupled receptor activity"/>
    <property type="evidence" value="ECO:0007669"/>
    <property type="project" value="UniProtKB-KW"/>
</dbReference>
<protein>
    <recommendedName>
        <fullName evidence="10">Olfactory receptor</fullName>
    </recommendedName>
</protein>
<dbReference type="RefSeq" id="XP_033780962.1">
    <property type="nucleotide sequence ID" value="XM_033925071.1"/>
</dbReference>
<feature type="transmembrane region" description="Helical" evidence="10">
    <location>
        <begin position="93"/>
        <end position="121"/>
    </location>
</feature>
<evidence type="ECO:0000256" key="2">
    <source>
        <dbReference type="ARBA" id="ARBA00022475"/>
    </source>
</evidence>
<feature type="transmembrane region" description="Helical" evidence="10">
    <location>
        <begin position="141"/>
        <end position="159"/>
    </location>
</feature>
<keyword evidence="8 9" id="KW-0807">Transducer</keyword>
<evidence type="ECO:0000256" key="5">
    <source>
        <dbReference type="ARBA" id="ARBA00022725"/>
    </source>
</evidence>
<evidence type="ECO:0000256" key="6">
    <source>
        <dbReference type="ARBA" id="ARBA00022989"/>
    </source>
</evidence>
<dbReference type="Pfam" id="PF13853">
    <property type="entry name" value="7tm_4"/>
    <property type="match status" value="1"/>
</dbReference>
<reference evidence="13" key="1">
    <citation type="submission" date="2025-08" db="UniProtKB">
        <authorList>
            <consortium name="RefSeq"/>
        </authorList>
    </citation>
    <scope>IDENTIFICATION</scope>
</reference>
<evidence type="ECO:0000259" key="11">
    <source>
        <dbReference type="PROSITE" id="PS50262"/>
    </source>
</evidence>
<keyword evidence="4 9" id="KW-0812">Transmembrane</keyword>
<dbReference type="GeneID" id="117350644"/>
<dbReference type="FunCoup" id="A0A6P8NWZ4">
    <property type="interactions" value="282"/>
</dbReference>
<dbReference type="GO" id="GO:0004984">
    <property type="term" value="F:olfactory receptor activity"/>
    <property type="evidence" value="ECO:0007669"/>
    <property type="project" value="InterPro"/>
</dbReference>
<dbReference type="PRINTS" id="PR00237">
    <property type="entry name" value="GPCRRHODOPSN"/>
</dbReference>
<evidence type="ECO:0000256" key="4">
    <source>
        <dbReference type="ARBA" id="ARBA00022692"/>
    </source>
</evidence>
<feature type="transmembrane region" description="Helical" evidence="10">
    <location>
        <begin position="273"/>
        <end position="291"/>
    </location>
</feature>
<proteinExistence type="inferred from homology"/>
<dbReference type="CDD" id="cd15225">
    <property type="entry name" value="7tmA_OR10A-like"/>
    <property type="match status" value="1"/>
</dbReference>
<dbReference type="Gene3D" id="1.20.1070.10">
    <property type="entry name" value="Rhodopsin 7-helix transmembrane proteins"/>
    <property type="match status" value="1"/>
</dbReference>
<dbReference type="PROSITE" id="PS00237">
    <property type="entry name" value="G_PROTEIN_RECEP_F1_1"/>
    <property type="match status" value="1"/>
</dbReference>
<keyword evidence="12" id="KW-1185">Reference proteome</keyword>
<dbReference type="InParanoid" id="A0A6P8NWZ4"/>
<dbReference type="PROSITE" id="PS50262">
    <property type="entry name" value="G_PROTEIN_RECEP_F1_2"/>
    <property type="match status" value="1"/>
</dbReference>
<keyword evidence="7 10" id="KW-0472">Membrane</keyword>
<organism evidence="12 13">
    <name type="scientific">Geotrypetes seraphini</name>
    <name type="common">Gaboon caecilian</name>
    <name type="synonym">Caecilia seraphini</name>
    <dbReference type="NCBI Taxonomy" id="260995"/>
    <lineage>
        <taxon>Eukaryota</taxon>
        <taxon>Metazoa</taxon>
        <taxon>Chordata</taxon>
        <taxon>Craniata</taxon>
        <taxon>Vertebrata</taxon>
        <taxon>Euteleostomi</taxon>
        <taxon>Amphibia</taxon>
        <taxon>Gymnophiona</taxon>
        <taxon>Geotrypetes</taxon>
    </lineage>
</organism>
<keyword evidence="3 10" id="KW-0716">Sensory transduction</keyword>
<sequence length="309" mass="34836">MSPGNQTSVTGFILLGFSGLSLPLQCFLFVTFLVIYVLTLFGNIIILMVITAEPVLHTPMYFFLRNLSFLEICYTSVTIPKMLVIFWSNNRSISFLGCAVQMYFFFAFGVTECFLLAMMAYDRYVAISNPLRYVSIMTRKVCLFLSLISVFGGFLESLGQTSFIFSLPYCASNKIYHFFCDIPSLLRLACTDTFLNEIVFAICTVLFALFPFLMIVVSYSHILSAILKINSLEGRHKAFSTCASHLTSVALFYGSGVFTYLRPKSSHSPERDQFFALFYSIITPLLNPLIYSLRNNEVKDAPVQVIGEA</sequence>